<dbReference type="Proteomes" id="UP000294616">
    <property type="component" value="Unassembled WGS sequence"/>
</dbReference>
<proteinExistence type="predicted"/>
<dbReference type="AlphaFoldDB" id="A0A4R1M0R9"/>
<keyword evidence="3" id="KW-1185">Reference proteome</keyword>
<evidence type="ECO:0000313" key="3">
    <source>
        <dbReference type="Proteomes" id="UP000294616"/>
    </source>
</evidence>
<accession>A0A4R1M0R9</accession>
<keyword evidence="1" id="KW-1133">Transmembrane helix</keyword>
<dbReference type="EMBL" id="SMGO01000002">
    <property type="protein sequence ID" value="TCK83223.1"/>
    <property type="molecule type" value="Genomic_DNA"/>
</dbReference>
<sequence length="56" mass="6045">MDVQLILVFVLFGIALLYLGRTVYLNVKPKKGGACKTCSACSDIAEPLKKKADITS</sequence>
<keyword evidence="1" id="KW-0472">Membrane</keyword>
<gene>
    <name evidence="2" type="ORF">C8N28_1813</name>
</gene>
<reference evidence="2 3" key="1">
    <citation type="submission" date="2019-03" db="EMBL/GenBank/DDBJ databases">
        <title>Genomic Encyclopedia of Archaeal and Bacterial Type Strains, Phase II (KMG-II): from individual species to whole genera.</title>
        <authorList>
            <person name="Goeker M."/>
        </authorList>
    </citation>
    <scope>NUCLEOTIDE SEQUENCE [LARGE SCALE GENOMIC DNA]</scope>
    <source>
        <strain evidence="2 3">DSM 22554</strain>
    </source>
</reference>
<feature type="transmembrane region" description="Helical" evidence="1">
    <location>
        <begin position="6"/>
        <end position="27"/>
    </location>
</feature>
<name>A0A4R1M0R9_9SPHI</name>
<keyword evidence="1" id="KW-0812">Transmembrane</keyword>
<protein>
    <recommendedName>
        <fullName evidence="4">Attachment p12 family protein</fullName>
    </recommendedName>
</protein>
<evidence type="ECO:0008006" key="4">
    <source>
        <dbReference type="Google" id="ProtNLM"/>
    </source>
</evidence>
<evidence type="ECO:0000313" key="2">
    <source>
        <dbReference type="EMBL" id="TCK83223.1"/>
    </source>
</evidence>
<organism evidence="2 3">
    <name type="scientific">Albibacterium bauzanense</name>
    <dbReference type="NCBI Taxonomy" id="653929"/>
    <lineage>
        <taxon>Bacteria</taxon>
        <taxon>Pseudomonadati</taxon>
        <taxon>Bacteroidota</taxon>
        <taxon>Sphingobacteriia</taxon>
        <taxon>Sphingobacteriales</taxon>
        <taxon>Sphingobacteriaceae</taxon>
        <taxon>Albibacterium</taxon>
    </lineage>
</organism>
<comment type="caution">
    <text evidence="2">The sequence shown here is derived from an EMBL/GenBank/DDBJ whole genome shotgun (WGS) entry which is preliminary data.</text>
</comment>
<evidence type="ECO:0000256" key="1">
    <source>
        <dbReference type="SAM" id="Phobius"/>
    </source>
</evidence>
<dbReference type="OrthoDB" id="771982at2"/>